<organism evidence="5 6">
    <name type="scientific">Rhypophila decipiens</name>
    <dbReference type="NCBI Taxonomy" id="261697"/>
    <lineage>
        <taxon>Eukaryota</taxon>
        <taxon>Fungi</taxon>
        <taxon>Dikarya</taxon>
        <taxon>Ascomycota</taxon>
        <taxon>Pezizomycotina</taxon>
        <taxon>Sordariomycetes</taxon>
        <taxon>Sordariomycetidae</taxon>
        <taxon>Sordariales</taxon>
        <taxon>Naviculisporaceae</taxon>
        <taxon>Rhypophila</taxon>
    </lineage>
</organism>
<dbReference type="AlphaFoldDB" id="A0AAN7B521"/>
<evidence type="ECO:0000256" key="3">
    <source>
        <dbReference type="PROSITE-ProRule" id="PRU00023"/>
    </source>
</evidence>
<dbReference type="EMBL" id="MU858115">
    <property type="protein sequence ID" value="KAK4213051.1"/>
    <property type="molecule type" value="Genomic_DNA"/>
</dbReference>
<feature type="repeat" description="ANK" evidence="3">
    <location>
        <begin position="231"/>
        <end position="265"/>
    </location>
</feature>
<feature type="repeat" description="ANK" evidence="3">
    <location>
        <begin position="198"/>
        <end position="230"/>
    </location>
</feature>
<dbReference type="GO" id="GO:0006396">
    <property type="term" value="P:RNA processing"/>
    <property type="evidence" value="ECO:0007669"/>
    <property type="project" value="TreeGrafter"/>
</dbReference>
<feature type="repeat" description="ANK" evidence="3">
    <location>
        <begin position="338"/>
        <end position="370"/>
    </location>
</feature>
<dbReference type="InterPro" id="IPR036770">
    <property type="entry name" value="Ankyrin_rpt-contain_sf"/>
</dbReference>
<dbReference type="Proteomes" id="UP001301769">
    <property type="component" value="Unassembled WGS sequence"/>
</dbReference>
<evidence type="ECO:0000256" key="1">
    <source>
        <dbReference type="ARBA" id="ARBA00022737"/>
    </source>
</evidence>
<sequence length="633" mass="67806">MGNHHSVHSRNQHSPSPWGETADGHDSESDDDGLKASLLALLFQSPSTDMAARARSIFYDFSELSADERQLYGAITSGDEPKVRELLSRGVGRLHEEHELYPLIVAAMGGHLSIAQMLLVAGARVDVRDSKLWTPLHHACHQGHAEVVRALLSDAPACTEAKDNVGCTPLLVCCIMGTNEAAAELLRSSADPDAADNDGFTAVQSAVNGDNLELVHLLLQFKADPNPPNVHGDTALHLACSKGDEDASIVNLLLEHGAEPNAARPSDGLTPIYMAVLRGHEAKVESLLSKGADPNWSRAEHGITPLGAAAINQQHSVTPRTINLLLQHDANPNIPDDRGRTPLMSAIVSKFHEAVQILIAAGADVNAQEKSSGMRPLHFAVMRDQIQDVQALLAAHADPNAADPNTGATPLHAAAMRGTESCAKALIDAGADVKSTMQAEGVRQTPLLSNLILGERSQNATAVLARAVAYRESQAWPSEIPNIPNTSVFGRWPGKLPSSLSVFPTAMPVCTDEQTPPWEHFGERMTFEAPSFESRGAGQDRSVGGGGPAEEEPRVTSNFFRDVNNNWSTEQLRLTAELLEKMAPDGYDVSGLRRSLLNSAVLTEGLRSARGEDDVEKLFNAALSSLEKTSDSE</sequence>
<dbReference type="SMART" id="SM00248">
    <property type="entry name" value="ANK"/>
    <property type="match status" value="10"/>
</dbReference>
<dbReference type="GO" id="GO:0003723">
    <property type="term" value="F:RNA binding"/>
    <property type="evidence" value="ECO:0007669"/>
    <property type="project" value="TreeGrafter"/>
</dbReference>
<evidence type="ECO:0000256" key="4">
    <source>
        <dbReference type="SAM" id="MobiDB-lite"/>
    </source>
</evidence>
<dbReference type="PANTHER" id="PTHR24141:SF1">
    <property type="entry name" value="2-5A-DEPENDENT RIBONUCLEASE"/>
    <property type="match status" value="1"/>
</dbReference>
<dbReference type="PANTHER" id="PTHR24141">
    <property type="entry name" value="2-5A-DEPENDENT RIBONUCLEASE"/>
    <property type="match status" value="1"/>
</dbReference>
<dbReference type="InterPro" id="IPR002110">
    <property type="entry name" value="Ankyrin_rpt"/>
</dbReference>
<feature type="repeat" description="ANK" evidence="3">
    <location>
        <begin position="406"/>
        <end position="438"/>
    </location>
</feature>
<proteinExistence type="predicted"/>
<dbReference type="Pfam" id="PF00023">
    <property type="entry name" value="Ank"/>
    <property type="match status" value="2"/>
</dbReference>
<dbReference type="SUPFAM" id="SSF48403">
    <property type="entry name" value="Ankyrin repeat"/>
    <property type="match status" value="1"/>
</dbReference>
<name>A0AAN7B521_9PEZI</name>
<evidence type="ECO:0000313" key="5">
    <source>
        <dbReference type="EMBL" id="KAK4213051.1"/>
    </source>
</evidence>
<feature type="repeat" description="ANK" evidence="3">
    <location>
        <begin position="131"/>
        <end position="153"/>
    </location>
</feature>
<keyword evidence="2 3" id="KW-0040">ANK repeat</keyword>
<dbReference type="Pfam" id="PF12796">
    <property type="entry name" value="Ank_2"/>
    <property type="match status" value="3"/>
</dbReference>
<evidence type="ECO:0000313" key="6">
    <source>
        <dbReference type="Proteomes" id="UP001301769"/>
    </source>
</evidence>
<dbReference type="PRINTS" id="PR01415">
    <property type="entry name" value="ANKYRIN"/>
</dbReference>
<dbReference type="Gene3D" id="1.25.40.20">
    <property type="entry name" value="Ankyrin repeat-containing domain"/>
    <property type="match status" value="5"/>
</dbReference>
<protein>
    <submittedName>
        <fullName evidence="5">Ankyrin repeat-containing domain protein</fullName>
    </submittedName>
</protein>
<keyword evidence="1" id="KW-0677">Repeat</keyword>
<dbReference type="GO" id="GO:0004540">
    <property type="term" value="F:RNA nuclease activity"/>
    <property type="evidence" value="ECO:0007669"/>
    <property type="project" value="TreeGrafter"/>
</dbReference>
<reference evidence="5" key="2">
    <citation type="submission" date="2023-05" db="EMBL/GenBank/DDBJ databases">
        <authorList>
            <consortium name="Lawrence Berkeley National Laboratory"/>
            <person name="Steindorff A."/>
            <person name="Hensen N."/>
            <person name="Bonometti L."/>
            <person name="Westerberg I."/>
            <person name="Brannstrom I.O."/>
            <person name="Guillou S."/>
            <person name="Cros-Aarteil S."/>
            <person name="Calhoun S."/>
            <person name="Haridas S."/>
            <person name="Kuo A."/>
            <person name="Mondo S."/>
            <person name="Pangilinan J."/>
            <person name="Riley R."/>
            <person name="Labutti K."/>
            <person name="Andreopoulos B."/>
            <person name="Lipzen A."/>
            <person name="Chen C."/>
            <person name="Yanf M."/>
            <person name="Daum C."/>
            <person name="Ng V."/>
            <person name="Clum A."/>
            <person name="Ohm R."/>
            <person name="Martin F."/>
            <person name="Silar P."/>
            <person name="Natvig D."/>
            <person name="Lalanne C."/>
            <person name="Gautier V."/>
            <person name="Ament-Velasquez S.L."/>
            <person name="Kruys A."/>
            <person name="Hutchinson M.I."/>
            <person name="Powell A.J."/>
            <person name="Barry K."/>
            <person name="Miller A.N."/>
            <person name="Grigoriev I.V."/>
            <person name="Debuchy R."/>
            <person name="Gladieux P."/>
            <person name="Thoren M.H."/>
            <person name="Johannesson H."/>
        </authorList>
    </citation>
    <scope>NUCLEOTIDE SEQUENCE</scope>
    <source>
        <strain evidence="5">PSN293</strain>
    </source>
</reference>
<feature type="repeat" description="ANK" evidence="3">
    <location>
        <begin position="301"/>
        <end position="337"/>
    </location>
</feature>
<evidence type="ECO:0000256" key="2">
    <source>
        <dbReference type="ARBA" id="ARBA00023043"/>
    </source>
</evidence>
<keyword evidence="6" id="KW-1185">Reference proteome</keyword>
<feature type="repeat" description="ANK" evidence="3">
    <location>
        <begin position="98"/>
        <end position="130"/>
    </location>
</feature>
<comment type="caution">
    <text evidence="5">The sequence shown here is derived from an EMBL/GenBank/DDBJ whole genome shotgun (WGS) entry which is preliminary data.</text>
</comment>
<feature type="repeat" description="ANK" evidence="3">
    <location>
        <begin position="372"/>
        <end position="404"/>
    </location>
</feature>
<dbReference type="PROSITE" id="PS50297">
    <property type="entry name" value="ANK_REP_REGION"/>
    <property type="match status" value="7"/>
</dbReference>
<gene>
    <name evidence="5" type="ORF">QBC37DRAFT_423652</name>
</gene>
<feature type="repeat" description="ANK" evidence="3">
    <location>
        <begin position="267"/>
        <end position="299"/>
    </location>
</feature>
<feature type="compositionally biased region" description="Basic residues" evidence="4">
    <location>
        <begin position="1"/>
        <end position="11"/>
    </location>
</feature>
<feature type="region of interest" description="Disordered" evidence="4">
    <location>
        <begin position="1"/>
        <end position="31"/>
    </location>
</feature>
<dbReference type="PROSITE" id="PS50088">
    <property type="entry name" value="ANK_REPEAT"/>
    <property type="match status" value="9"/>
</dbReference>
<feature type="region of interest" description="Disordered" evidence="4">
    <location>
        <begin position="529"/>
        <end position="555"/>
    </location>
</feature>
<accession>A0AAN7B521</accession>
<reference evidence="5" key="1">
    <citation type="journal article" date="2023" name="Mol. Phylogenet. Evol.">
        <title>Genome-scale phylogeny and comparative genomics of the fungal order Sordariales.</title>
        <authorList>
            <person name="Hensen N."/>
            <person name="Bonometti L."/>
            <person name="Westerberg I."/>
            <person name="Brannstrom I.O."/>
            <person name="Guillou S."/>
            <person name="Cros-Aarteil S."/>
            <person name="Calhoun S."/>
            <person name="Haridas S."/>
            <person name="Kuo A."/>
            <person name="Mondo S."/>
            <person name="Pangilinan J."/>
            <person name="Riley R."/>
            <person name="LaButti K."/>
            <person name="Andreopoulos B."/>
            <person name="Lipzen A."/>
            <person name="Chen C."/>
            <person name="Yan M."/>
            <person name="Daum C."/>
            <person name="Ng V."/>
            <person name="Clum A."/>
            <person name="Steindorff A."/>
            <person name="Ohm R.A."/>
            <person name="Martin F."/>
            <person name="Silar P."/>
            <person name="Natvig D.O."/>
            <person name="Lalanne C."/>
            <person name="Gautier V."/>
            <person name="Ament-Velasquez S.L."/>
            <person name="Kruys A."/>
            <person name="Hutchinson M.I."/>
            <person name="Powell A.J."/>
            <person name="Barry K."/>
            <person name="Miller A.N."/>
            <person name="Grigoriev I.V."/>
            <person name="Debuchy R."/>
            <person name="Gladieux P."/>
            <person name="Hiltunen Thoren M."/>
            <person name="Johannesson H."/>
        </authorList>
    </citation>
    <scope>NUCLEOTIDE SEQUENCE</scope>
    <source>
        <strain evidence="5">PSN293</strain>
    </source>
</reference>